<keyword evidence="3" id="KW-1185">Reference proteome</keyword>
<protein>
    <submittedName>
        <fullName evidence="2">Glycosyltransferase</fullName>
        <ecNumber evidence="2">2.4.-.-</ecNumber>
    </submittedName>
</protein>
<accession>A0ABZ2J0T1</accession>
<reference evidence="2 3" key="1">
    <citation type="submission" date="2024-03" db="EMBL/GenBank/DDBJ databases">
        <title>Phenotype and Genome Characterization of a Sulfate-Reducing Bacterium Pseudodesulfovibrio sp. strain 5S69, isolated from Petroleum Reservoir in Tatarstan (Russia).</title>
        <authorList>
            <person name="Bidzhieva S.K."/>
            <person name="Kadnikov V."/>
            <person name="Tourova T.P."/>
            <person name="Samigullina S.R."/>
            <person name="Sokolova D.S."/>
            <person name="Poltaraus A.B."/>
            <person name="Avtukh A.N."/>
            <person name="Tereshina V.M."/>
            <person name="Mardanov A.V."/>
            <person name="Nazina T.N."/>
        </authorList>
    </citation>
    <scope>NUCLEOTIDE SEQUENCE [LARGE SCALE GENOMIC DNA]</scope>
    <source>
        <strain evidence="2 3">5S69</strain>
    </source>
</reference>
<dbReference type="PANTHER" id="PTHR45947:SF3">
    <property type="entry name" value="SULFOQUINOVOSYL TRANSFERASE SQD2"/>
    <property type="match status" value="1"/>
</dbReference>
<dbReference type="RefSeq" id="WP_338670200.1">
    <property type="nucleotide sequence ID" value="NZ_CP146609.1"/>
</dbReference>
<evidence type="ECO:0000313" key="2">
    <source>
        <dbReference type="EMBL" id="WWX24530.1"/>
    </source>
</evidence>
<dbReference type="PANTHER" id="PTHR45947">
    <property type="entry name" value="SULFOQUINOVOSYL TRANSFERASE SQD2"/>
    <property type="match status" value="1"/>
</dbReference>
<dbReference type="InterPro" id="IPR001296">
    <property type="entry name" value="Glyco_trans_1"/>
</dbReference>
<dbReference type="Gene3D" id="3.40.50.2000">
    <property type="entry name" value="Glycogen Phosphorylase B"/>
    <property type="match status" value="2"/>
</dbReference>
<feature type="domain" description="Glycosyl transferase family 1" evidence="1">
    <location>
        <begin position="188"/>
        <end position="347"/>
    </location>
</feature>
<dbReference type="Pfam" id="PF00534">
    <property type="entry name" value="Glycos_transf_1"/>
    <property type="match status" value="1"/>
</dbReference>
<name>A0ABZ2J0T1_9BACT</name>
<keyword evidence="2" id="KW-0328">Glycosyltransferase</keyword>
<gene>
    <name evidence="2" type="ORF">V8V93_16140</name>
</gene>
<proteinExistence type="predicted"/>
<dbReference type="EC" id="2.4.-.-" evidence="2"/>
<evidence type="ECO:0000259" key="1">
    <source>
        <dbReference type="Pfam" id="PF00534"/>
    </source>
</evidence>
<dbReference type="GO" id="GO:0016757">
    <property type="term" value="F:glycosyltransferase activity"/>
    <property type="evidence" value="ECO:0007669"/>
    <property type="project" value="UniProtKB-KW"/>
</dbReference>
<dbReference type="Proteomes" id="UP001385389">
    <property type="component" value="Chromosome"/>
</dbReference>
<organism evidence="2 3">
    <name type="scientific">Pseudodesulfovibrio methanolicus</name>
    <dbReference type="NCBI Taxonomy" id="3126690"/>
    <lineage>
        <taxon>Bacteria</taxon>
        <taxon>Pseudomonadati</taxon>
        <taxon>Thermodesulfobacteriota</taxon>
        <taxon>Desulfovibrionia</taxon>
        <taxon>Desulfovibrionales</taxon>
        <taxon>Desulfovibrionaceae</taxon>
    </lineage>
</organism>
<keyword evidence="2" id="KW-0808">Transferase</keyword>
<evidence type="ECO:0000313" key="3">
    <source>
        <dbReference type="Proteomes" id="UP001385389"/>
    </source>
</evidence>
<dbReference type="InterPro" id="IPR050194">
    <property type="entry name" value="Glycosyltransferase_grp1"/>
</dbReference>
<dbReference type="EMBL" id="CP146609">
    <property type="protein sequence ID" value="WWX24530.1"/>
    <property type="molecule type" value="Genomic_DNA"/>
</dbReference>
<dbReference type="SUPFAM" id="SSF53756">
    <property type="entry name" value="UDP-Glycosyltransferase/glycogen phosphorylase"/>
    <property type="match status" value="1"/>
</dbReference>
<sequence length="394" mass="44166">MKILDILPPKGSLGAPHFRSRYEGMPEDYEFHILVTGDLAFDGDKFASATLHVQPQVVPWTWKLKIWRVFGMMFRGIRLARREKVDVIISYDPLTLGIIGAVVKFFTGAKLIVEVNGHIKDAKAARLSGKRVGLIKRKLYNLIGNISLMSSDCVKLLDNEQFEEWYSVIKNKKIVMFHDYVPTSIFLPSNEDDNYLYCLGFPFYLKGVDILLKAFSLIQKDFPTTRLLVMGHCREPERSSWVARAAEIGNVEIHNPVNYEEVAQYIGKCTALVLPSRTEGVARVFLEAMATGKPCIGTNVGGTPNIIKDGVNGFVVPSEDYVALAESMKKLLSDPLMQKHMGEAGRKFIKTNFSDEMYVVNFAKMIDIVSDPNAPTHGLLLNGFEIDPATVNKQ</sequence>